<dbReference type="GO" id="GO:0042026">
    <property type="term" value="P:protein refolding"/>
    <property type="evidence" value="ECO:0007669"/>
    <property type="project" value="UniProtKB-ARBA"/>
</dbReference>
<evidence type="ECO:0000256" key="1">
    <source>
        <dbReference type="ARBA" id="ARBA00000971"/>
    </source>
</evidence>
<dbReference type="EMBL" id="OCTN01000002">
    <property type="protein sequence ID" value="SOH93447.1"/>
    <property type="molecule type" value="Genomic_DNA"/>
</dbReference>
<dbReference type="InterPro" id="IPR046357">
    <property type="entry name" value="PPIase_dom_sf"/>
</dbReference>
<keyword evidence="6" id="KW-0143">Chaperone</keyword>
<dbReference type="GO" id="GO:0005737">
    <property type="term" value="C:cytoplasm"/>
    <property type="evidence" value="ECO:0007669"/>
    <property type="project" value="UniProtKB-SubCell"/>
</dbReference>
<evidence type="ECO:0000259" key="11">
    <source>
        <dbReference type="PROSITE" id="PS50059"/>
    </source>
</evidence>
<reference evidence="13" key="1">
    <citation type="submission" date="2017-09" db="EMBL/GenBank/DDBJ databases">
        <authorList>
            <person name="Varghese N."/>
            <person name="Submissions S."/>
        </authorList>
    </citation>
    <scope>NUCLEOTIDE SEQUENCE [LARGE SCALE GENOMIC DNA]</scope>
    <source>
        <strain evidence="13">C7</strain>
    </source>
</reference>
<evidence type="ECO:0000256" key="8">
    <source>
        <dbReference type="ARBA" id="ARBA00037071"/>
    </source>
</evidence>
<evidence type="ECO:0000313" key="13">
    <source>
        <dbReference type="Proteomes" id="UP000220034"/>
    </source>
</evidence>
<evidence type="ECO:0000256" key="3">
    <source>
        <dbReference type="ARBA" id="ARBA00006577"/>
    </source>
</evidence>
<gene>
    <name evidence="12" type="ORF">SAMN06273572_102123</name>
</gene>
<evidence type="ECO:0000256" key="4">
    <source>
        <dbReference type="ARBA" id="ARBA00022490"/>
    </source>
</evidence>
<comment type="subcellular location">
    <subcellularLocation>
        <location evidence="2">Cytoplasm</location>
    </subcellularLocation>
</comment>
<comment type="function">
    <text evidence="8">Also involved in hydrogenase metallocenter assembly, probably by participating in the nickel insertion step. This function in hydrogenase biosynthesis requires chaperone activity and the presence of the metal-binding domain, but not PPIase activity.</text>
</comment>
<evidence type="ECO:0000313" key="12">
    <source>
        <dbReference type="EMBL" id="SOH93447.1"/>
    </source>
</evidence>
<dbReference type="OrthoDB" id="9808891at2"/>
<dbReference type="EC" id="5.2.1.8" evidence="10"/>
<comment type="catalytic activity">
    <reaction evidence="1 9 10">
        <text>[protein]-peptidylproline (omega=180) = [protein]-peptidylproline (omega=0)</text>
        <dbReference type="Rhea" id="RHEA:16237"/>
        <dbReference type="Rhea" id="RHEA-COMP:10747"/>
        <dbReference type="Rhea" id="RHEA-COMP:10748"/>
        <dbReference type="ChEBI" id="CHEBI:83833"/>
        <dbReference type="ChEBI" id="CHEBI:83834"/>
        <dbReference type="EC" id="5.2.1.8"/>
    </reaction>
</comment>
<dbReference type="SUPFAM" id="SSF54534">
    <property type="entry name" value="FKBP-like"/>
    <property type="match status" value="1"/>
</dbReference>
<evidence type="ECO:0000256" key="5">
    <source>
        <dbReference type="ARBA" id="ARBA00023110"/>
    </source>
</evidence>
<evidence type="ECO:0000256" key="2">
    <source>
        <dbReference type="ARBA" id="ARBA00004496"/>
    </source>
</evidence>
<protein>
    <recommendedName>
        <fullName evidence="10">Peptidyl-prolyl cis-trans isomerase</fullName>
        <ecNumber evidence="10">5.2.1.8</ecNumber>
    </recommendedName>
</protein>
<organism evidence="12 13">
    <name type="scientific">Pontivivens marinum</name>
    <dbReference type="NCBI Taxonomy" id="1690039"/>
    <lineage>
        <taxon>Bacteria</taxon>
        <taxon>Pseudomonadati</taxon>
        <taxon>Pseudomonadota</taxon>
        <taxon>Alphaproteobacteria</taxon>
        <taxon>Rhodobacterales</taxon>
        <taxon>Paracoccaceae</taxon>
        <taxon>Pontivivens</taxon>
    </lineage>
</organism>
<keyword evidence="13" id="KW-1185">Reference proteome</keyword>
<evidence type="ECO:0000256" key="10">
    <source>
        <dbReference type="RuleBase" id="RU003915"/>
    </source>
</evidence>
<feature type="domain" description="PPIase FKBP-type" evidence="11">
    <location>
        <begin position="7"/>
        <end position="101"/>
    </location>
</feature>
<keyword evidence="5 9" id="KW-0697">Rotamase</keyword>
<dbReference type="PANTHER" id="PTHR47861:SF3">
    <property type="entry name" value="FKBP-TYPE PEPTIDYL-PROLYL CIS-TRANS ISOMERASE SLYD"/>
    <property type="match status" value="1"/>
</dbReference>
<evidence type="ECO:0000256" key="9">
    <source>
        <dbReference type="PROSITE-ProRule" id="PRU00277"/>
    </source>
</evidence>
<keyword evidence="7 9" id="KW-0413">Isomerase</keyword>
<evidence type="ECO:0000256" key="6">
    <source>
        <dbReference type="ARBA" id="ARBA00023186"/>
    </source>
</evidence>
<dbReference type="InterPro" id="IPR001179">
    <property type="entry name" value="PPIase_FKBP_dom"/>
</dbReference>
<evidence type="ECO:0000256" key="7">
    <source>
        <dbReference type="ARBA" id="ARBA00023235"/>
    </source>
</evidence>
<proteinExistence type="inferred from homology"/>
<dbReference type="Pfam" id="PF00254">
    <property type="entry name" value="FKBP_C"/>
    <property type="match status" value="1"/>
</dbReference>
<dbReference type="Gene3D" id="3.10.50.40">
    <property type="match status" value="1"/>
</dbReference>
<accession>A0A2C9CQG6</accession>
<dbReference type="RefSeq" id="WP_097929029.1">
    <property type="nucleotide sequence ID" value="NZ_OCTN01000002.1"/>
</dbReference>
<keyword evidence="4" id="KW-0963">Cytoplasm</keyword>
<dbReference type="AlphaFoldDB" id="A0A2C9CQG6"/>
<comment type="similarity">
    <text evidence="3 10">Belongs to the FKBP-type PPIase family.</text>
</comment>
<dbReference type="Proteomes" id="UP000220034">
    <property type="component" value="Unassembled WGS sequence"/>
</dbReference>
<sequence length="145" mass="15121">MTTATAGDIVSIHYTGTLADGTQFDSSEGRDPLSFTLGSGQIIKGLDDAITGLEEGAESTVTIPAADAYGDHDPAQIQQVARDTIPAEIPLEVGLQLQAQTQQGGTIGLIVTDIQDGMVTLDANHPLAGKELTFNFNLISVGRPE</sequence>
<name>A0A2C9CQG6_9RHOB</name>
<dbReference type="PANTHER" id="PTHR47861">
    <property type="entry name" value="FKBP-TYPE PEPTIDYL-PROLYL CIS-TRANS ISOMERASE SLYD"/>
    <property type="match status" value="1"/>
</dbReference>
<dbReference type="GO" id="GO:0003755">
    <property type="term" value="F:peptidyl-prolyl cis-trans isomerase activity"/>
    <property type="evidence" value="ECO:0007669"/>
    <property type="project" value="UniProtKB-UniRule"/>
</dbReference>
<dbReference type="PROSITE" id="PS50059">
    <property type="entry name" value="FKBP_PPIASE"/>
    <property type="match status" value="1"/>
</dbReference>